<reference evidence="1 2" key="1">
    <citation type="submission" date="2016-09" db="EMBL/GenBank/DDBJ databases">
        <authorList>
            <person name="Capua I."/>
            <person name="De Benedictis P."/>
            <person name="Joannis T."/>
            <person name="Lombin L.H."/>
            <person name="Cattoli G."/>
        </authorList>
    </citation>
    <scope>NUCLEOTIDE SEQUENCE [LARGE SCALE GENOMIC DNA]</scope>
    <source>
        <strain evidence="1 2">GB001</strain>
    </source>
</reference>
<organism evidence="1 2">
    <name type="scientific">Hafnia alvei</name>
    <dbReference type="NCBI Taxonomy" id="569"/>
    <lineage>
        <taxon>Bacteria</taxon>
        <taxon>Pseudomonadati</taxon>
        <taxon>Pseudomonadota</taxon>
        <taxon>Gammaproteobacteria</taxon>
        <taxon>Enterobacterales</taxon>
        <taxon>Hafniaceae</taxon>
        <taxon>Hafnia</taxon>
    </lineage>
</organism>
<accession>A0A1C6YZQ2</accession>
<name>A0A1C6YZQ2_HAFAL</name>
<dbReference type="EMBL" id="FMIQ01000032">
    <property type="protein sequence ID" value="SCM52407.1"/>
    <property type="molecule type" value="Genomic_DNA"/>
</dbReference>
<evidence type="ECO:0000313" key="1">
    <source>
        <dbReference type="EMBL" id="SCM52407.1"/>
    </source>
</evidence>
<gene>
    <name evidence="1" type="ORF">BN1044_01891</name>
</gene>
<sequence>MRCMLAGDDSHRYTMAIRYTMGICNAIGIILI</sequence>
<dbReference type="Proteomes" id="UP000094844">
    <property type="component" value="Unassembled WGS sequence"/>
</dbReference>
<proteinExistence type="predicted"/>
<evidence type="ECO:0000313" key="2">
    <source>
        <dbReference type="Proteomes" id="UP000094844"/>
    </source>
</evidence>
<dbReference type="AlphaFoldDB" id="A0A1C6YZQ2"/>
<protein>
    <submittedName>
        <fullName evidence="1">Uncharacterized protein</fullName>
    </submittedName>
</protein>